<accession>A0A7Z0IK94</accession>
<evidence type="ECO:0000313" key="3">
    <source>
        <dbReference type="Proteomes" id="UP000527616"/>
    </source>
</evidence>
<sequence>MSGVPGRAPRIVIAIASLAAAAGIGLGTIGSLGVDSAKGGFQWSVQPTQTTTNAGPAAGGFQW</sequence>
<evidence type="ECO:0000256" key="1">
    <source>
        <dbReference type="SAM" id="Phobius"/>
    </source>
</evidence>
<name>A0A7Z0IK94_9ACTN</name>
<dbReference type="Proteomes" id="UP000527616">
    <property type="component" value="Unassembled WGS sequence"/>
</dbReference>
<dbReference type="RefSeq" id="WP_179444269.1">
    <property type="nucleotide sequence ID" value="NZ_JACBZS010000001.1"/>
</dbReference>
<keyword evidence="1" id="KW-0472">Membrane</keyword>
<dbReference type="EMBL" id="JACBZS010000001">
    <property type="protein sequence ID" value="NYI70296.1"/>
    <property type="molecule type" value="Genomic_DNA"/>
</dbReference>
<reference evidence="2 3" key="1">
    <citation type="submission" date="2020-07" db="EMBL/GenBank/DDBJ databases">
        <title>Sequencing the genomes of 1000 actinobacteria strains.</title>
        <authorList>
            <person name="Klenk H.-P."/>
        </authorList>
    </citation>
    <scope>NUCLEOTIDE SEQUENCE [LARGE SCALE GENOMIC DNA]</scope>
    <source>
        <strain evidence="2 3">DSM 103164</strain>
    </source>
</reference>
<gene>
    <name evidence="2" type="ORF">GGQ54_000856</name>
</gene>
<keyword evidence="3" id="KW-1185">Reference proteome</keyword>
<comment type="caution">
    <text evidence="2">The sequence shown here is derived from an EMBL/GenBank/DDBJ whole genome shotgun (WGS) entry which is preliminary data.</text>
</comment>
<keyword evidence="1" id="KW-0812">Transmembrane</keyword>
<proteinExistence type="predicted"/>
<protein>
    <submittedName>
        <fullName evidence="2">Uncharacterized protein</fullName>
    </submittedName>
</protein>
<dbReference type="AlphaFoldDB" id="A0A7Z0IK94"/>
<evidence type="ECO:0000313" key="2">
    <source>
        <dbReference type="EMBL" id="NYI70296.1"/>
    </source>
</evidence>
<keyword evidence="1" id="KW-1133">Transmembrane helix</keyword>
<feature type="transmembrane region" description="Helical" evidence="1">
    <location>
        <begin position="12"/>
        <end position="34"/>
    </location>
</feature>
<organism evidence="2 3">
    <name type="scientific">Naumannella cuiyingiana</name>
    <dbReference type="NCBI Taxonomy" id="1347891"/>
    <lineage>
        <taxon>Bacteria</taxon>
        <taxon>Bacillati</taxon>
        <taxon>Actinomycetota</taxon>
        <taxon>Actinomycetes</taxon>
        <taxon>Propionibacteriales</taxon>
        <taxon>Propionibacteriaceae</taxon>
        <taxon>Naumannella</taxon>
    </lineage>
</organism>